<proteinExistence type="predicted"/>
<dbReference type="GO" id="GO:0072344">
    <property type="term" value="P:rescue of stalled ribosome"/>
    <property type="evidence" value="ECO:0007669"/>
    <property type="project" value="InterPro"/>
</dbReference>
<dbReference type="OMA" id="WRIGKFW"/>
<dbReference type="InterPro" id="IPR013083">
    <property type="entry name" value="Znf_RING/FYVE/PHD"/>
</dbReference>
<reference evidence="2" key="2">
    <citation type="submission" date="2015-06" db="UniProtKB">
        <authorList>
            <consortium name="EnsemblPlants"/>
        </authorList>
    </citation>
    <scope>IDENTIFICATION</scope>
</reference>
<sequence>MAHLDPNSGSGATVAAASHSHVVVDMPQLDASSHSTASYDDKSGHVVIDIESEGRSGTTGSDIILSCVVCTEPLEWVAVGPCGHRAVCSMCVARVRAGPDADKRSCICRTRCYTVAVTKAATAADTLHAFPKTVPVTSRDWRIGKFWYYAAMSAYFDDRNHYKETKRAVRDFLEKQRAAPSPPPPCPDDDVTDENLEAQPPAPHHPRVSWCGILFVLVAFAFVCGPPALRAGVHRVETCATAATRTHQDEVLRISKAPKSQPSATHQDGSLPIAMEKLDGEDREEEEEEEEEEEKKQAASISVMLTH</sequence>
<dbReference type="EnsemblPlants" id="ORUFI01G22480.1">
    <property type="protein sequence ID" value="ORUFI01G22480.1"/>
    <property type="gene ID" value="ORUFI01G22480"/>
</dbReference>
<dbReference type="GO" id="GO:0016567">
    <property type="term" value="P:protein ubiquitination"/>
    <property type="evidence" value="ECO:0007669"/>
    <property type="project" value="TreeGrafter"/>
</dbReference>
<dbReference type="GO" id="GO:0061630">
    <property type="term" value="F:ubiquitin protein ligase activity"/>
    <property type="evidence" value="ECO:0007669"/>
    <property type="project" value="InterPro"/>
</dbReference>
<evidence type="ECO:0000313" key="3">
    <source>
        <dbReference type="Proteomes" id="UP000008022"/>
    </source>
</evidence>
<feature type="region of interest" description="Disordered" evidence="1">
    <location>
        <begin position="174"/>
        <end position="204"/>
    </location>
</feature>
<feature type="compositionally biased region" description="Polar residues" evidence="1">
    <location>
        <begin position="258"/>
        <end position="268"/>
    </location>
</feature>
<dbReference type="PANTHER" id="PTHR22938">
    <property type="entry name" value="ZINC FINGER PROTEIN 598"/>
    <property type="match status" value="1"/>
</dbReference>
<feature type="compositionally biased region" description="Acidic residues" evidence="1">
    <location>
        <begin position="279"/>
        <end position="293"/>
    </location>
</feature>
<dbReference type="Proteomes" id="UP000008022">
    <property type="component" value="Unassembled WGS sequence"/>
</dbReference>
<evidence type="ECO:0000313" key="2">
    <source>
        <dbReference type="EnsemblPlants" id="ORUFI01G22480.1"/>
    </source>
</evidence>
<feature type="region of interest" description="Disordered" evidence="1">
    <location>
        <begin position="250"/>
        <end position="307"/>
    </location>
</feature>
<dbReference type="Gramene" id="ORUFI01G22480.1">
    <property type="protein sequence ID" value="ORUFI01G22480.1"/>
    <property type="gene ID" value="ORUFI01G22480"/>
</dbReference>
<dbReference type="eggNOG" id="KOG2231">
    <property type="taxonomic scope" value="Eukaryota"/>
</dbReference>
<feature type="compositionally biased region" description="Acidic residues" evidence="1">
    <location>
        <begin position="187"/>
        <end position="196"/>
    </location>
</feature>
<dbReference type="AlphaFoldDB" id="A0A0E0MY69"/>
<dbReference type="InterPro" id="IPR044288">
    <property type="entry name" value="ZNF598/HEL2"/>
</dbReference>
<evidence type="ECO:0000256" key="1">
    <source>
        <dbReference type="SAM" id="MobiDB-lite"/>
    </source>
</evidence>
<dbReference type="HOGENOM" id="CLU_066105_1_0_1"/>
<dbReference type="Gene3D" id="3.30.40.10">
    <property type="entry name" value="Zinc/RING finger domain, C3HC4 (zinc finger)"/>
    <property type="match status" value="1"/>
</dbReference>
<keyword evidence="3" id="KW-1185">Reference proteome</keyword>
<evidence type="ECO:0008006" key="4">
    <source>
        <dbReference type="Google" id="ProtNLM"/>
    </source>
</evidence>
<organism evidence="2 3">
    <name type="scientific">Oryza rufipogon</name>
    <name type="common">Brownbeard rice</name>
    <name type="synonym">Asian wild rice</name>
    <dbReference type="NCBI Taxonomy" id="4529"/>
    <lineage>
        <taxon>Eukaryota</taxon>
        <taxon>Viridiplantae</taxon>
        <taxon>Streptophyta</taxon>
        <taxon>Embryophyta</taxon>
        <taxon>Tracheophyta</taxon>
        <taxon>Spermatophyta</taxon>
        <taxon>Magnoliopsida</taxon>
        <taxon>Liliopsida</taxon>
        <taxon>Poales</taxon>
        <taxon>Poaceae</taxon>
        <taxon>BOP clade</taxon>
        <taxon>Oryzoideae</taxon>
        <taxon>Oryzeae</taxon>
        <taxon>Oryzinae</taxon>
        <taxon>Oryza</taxon>
    </lineage>
</organism>
<reference evidence="3" key="1">
    <citation type="submission" date="2013-06" db="EMBL/GenBank/DDBJ databases">
        <authorList>
            <person name="Zhao Q."/>
        </authorList>
    </citation>
    <scope>NUCLEOTIDE SEQUENCE</scope>
    <source>
        <strain evidence="3">cv. W1943</strain>
    </source>
</reference>
<dbReference type="PANTHER" id="PTHR22938:SF15">
    <property type="entry name" value="OS01G0568000 PROTEIN"/>
    <property type="match status" value="1"/>
</dbReference>
<name>A0A0E0MY69_ORYRU</name>
<accession>A0A0E0MY69</accession>
<dbReference type="GO" id="GO:0043022">
    <property type="term" value="F:ribosome binding"/>
    <property type="evidence" value="ECO:0007669"/>
    <property type="project" value="TreeGrafter"/>
</dbReference>
<dbReference type="STRING" id="4529.A0A0E0MY69"/>
<protein>
    <recommendedName>
        <fullName evidence="4">RING-type domain-containing protein</fullName>
    </recommendedName>
</protein>